<dbReference type="SUPFAM" id="SSF51658">
    <property type="entry name" value="Xylose isomerase-like"/>
    <property type="match status" value="1"/>
</dbReference>
<organism evidence="2 3">
    <name type="scientific">Pontibacillus salicampi</name>
    <dbReference type="NCBI Taxonomy" id="1449801"/>
    <lineage>
        <taxon>Bacteria</taxon>
        <taxon>Bacillati</taxon>
        <taxon>Bacillota</taxon>
        <taxon>Bacilli</taxon>
        <taxon>Bacillales</taxon>
        <taxon>Bacillaceae</taxon>
        <taxon>Pontibacillus</taxon>
    </lineage>
</organism>
<sequence>MVKMGLQLYSIKEEIEKDFLGTVEKVADMGYDGVQFAGFYETPAAQVKELLQRKHITSAGAHVPFDQLQGANLDRTFSYQQAIGNDLLICPYYPKEELQTKDDFIRLAESLNEIGQKCRENGFLFAYHNHDFEFKKFNGKTGFEMLFDYTREEYVKLELDCYWAVYAGFDPRKIMDKYENRVISLHIKDIKVENNQKVSTEIGAGELDITGIIDKAVSHNVQWFIVEQEHFERDMLESTMWNARTLRSLIGM</sequence>
<dbReference type="Proteomes" id="UP001589836">
    <property type="component" value="Unassembled WGS sequence"/>
</dbReference>
<protein>
    <submittedName>
        <fullName evidence="2">Sugar phosphate isomerase/epimerase family protein</fullName>
    </submittedName>
</protein>
<dbReference type="InterPro" id="IPR050312">
    <property type="entry name" value="IolE/XylAMocC-like"/>
</dbReference>
<evidence type="ECO:0000259" key="1">
    <source>
        <dbReference type="Pfam" id="PF01261"/>
    </source>
</evidence>
<proteinExistence type="predicted"/>
<dbReference type="Gene3D" id="3.20.20.150">
    <property type="entry name" value="Divalent-metal-dependent TIM barrel enzymes"/>
    <property type="match status" value="1"/>
</dbReference>
<dbReference type="GO" id="GO:0016853">
    <property type="term" value="F:isomerase activity"/>
    <property type="evidence" value="ECO:0007669"/>
    <property type="project" value="UniProtKB-KW"/>
</dbReference>
<dbReference type="EMBL" id="JBHLTP010000013">
    <property type="protein sequence ID" value="MFC0525539.1"/>
    <property type="molecule type" value="Genomic_DNA"/>
</dbReference>
<dbReference type="RefSeq" id="WP_377350918.1">
    <property type="nucleotide sequence ID" value="NZ_JBHLTP010000013.1"/>
</dbReference>
<dbReference type="InterPro" id="IPR013022">
    <property type="entry name" value="Xyl_isomerase-like_TIM-brl"/>
</dbReference>
<name>A0ABV6LTG5_9BACI</name>
<keyword evidence="3" id="KW-1185">Reference proteome</keyword>
<evidence type="ECO:0000313" key="2">
    <source>
        <dbReference type="EMBL" id="MFC0525539.1"/>
    </source>
</evidence>
<feature type="domain" description="Xylose isomerase-like TIM barrel" evidence="1">
    <location>
        <begin position="23"/>
        <end position="233"/>
    </location>
</feature>
<keyword evidence="2" id="KW-0413">Isomerase</keyword>
<dbReference type="PANTHER" id="PTHR12110:SF41">
    <property type="entry name" value="INOSOSE DEHYDRATASE"/>
    <property type="match status" value="1"/>
</dbReference>
<dbReference type="Pfam" id="PF01261">
    <property type="entry name" value="AP_endonuc_2"/>
    <property type="match status" value="1"/>
</dbReference>
<accession>A0ABV6LTG5</accession>
<dbReference type="PANTHER" id="PTHR12110">
    <property type="entry name" value="HYDROXYPYRUVATE ISOMERASE"/>
    <property type="match status" value="1"/>
</dbReference>
<gene>
    <name evidence="2" type="ORF">ACFFGV_18300</name>
</gene>
<evidence type="ECO:0000313" key="3">
    <source>
        <dbReference type="Proteomes" id="UP001589836"/>
    </source>
</evidence>
<comment type="caution">
    <text evidence="2">The sequence shown here is derived from an EMBL/GenBank/DDBJ whole genome shotgun (WGS) entry which is preliminary data.</text>
</comment>
<reference evidence="2 3" key="1">
    <citation type="submission" date="2024-09" db="EMBL/GenBank/DDBJ databases">
        <authorList>
            <person name="Sun Q."/>
            <person name="Mori K."/>
        </authorList>
    </citation>
    <scope>NUCLEOTIDE SEQUENCE [LARGE SCALE GENOMIC DNA]</scope>
    <source>
        <strain evidence="2 3">NCAIM B.02529</strain>
    </source>
</reference>
<dbReference type="InterPro" id="IPR036237">
    <property type="entry name" value="Xyl_isomerase-like_sf"/>
</dbReference>